<protein>
    <submittedName>
        <fullName evidence="2">Uncharacterized protein</fullName>
    </submittedName>
</protein>
<dbReference type="InParanoid" id="A0A067QLN6"/>
<gene>
    <name evidence="2" type="ORF">L798_01145</name>
</gene>
<keyword evidence="3" id="KW-1185">Reference proteome</keyword>
<evidence type="ECO:0000313" key="3">
    <source>
        <dbReference type="Proteomes" id="UP000027135"/>
    </source>
</evidence>
<feature type="region of interest" description="Disordered" evidence="1">
    <location>
        <begin position="222"/>
        <end position="242"/>
    </location>
</feature>
<reference evidence="2 3" key="1">
    <citation type="journal article" date="2014" name="Nat. Commun.">
        <title>Molecular traces of alternative social organization in a termite genome.</title>
        <authorList>
            <person name="Terrapon N."/>
            <person name="Li C."/>
            <person name="Robertson H.M."/>
            <person name="Ji L."/>
            <person name="Meng X."/>
            <person name="Booth W."/>
            <person name="Chen Z."/>
            <person name="Childers C.P."/>
            <person name="Glastad K.M."/>
            <person name="Gokhale K."/>
            <person name="Gowin J."/>
            <person name="Gronenberg W."/>
            <person name="Hermansen R.A."/>
            <person name="Hu H."/>
            <person name="Hunt B.G."/>
            <person name="Huylmans A.K."/>
            <person name="Khalil S.M."/>
            <person name="Mitchell R.D."/>
            <person name="Munoz-Torres M.C."/>
            <person name="Mustard J.A."/>
            <person name="Pan H."/>
            <person name="Reese J.T."/>
            <person name="Scharf M.E."/>
            <person name="Sun F."/>
            <person name="Vogel H."/>
            <person name="Xiao J."/>
            <person name="Yang W."/>
            <person name="Yang Z."/>
            <person name="Yang Z."/>
            <person name="Zhou J."/>
            <person name="Zhu J."/>
            <person name="Brent C.S."/>
            <person name="Elsik C.G."/>
            <person name="Goodisman M.A."/>
            <person name="Liberles D.A."/>
            <person name="Roe R.M."/>
            <person name="Vargo E.L."/>
            <person name="Vilcinskas A."/>
            <person name="Wang J."/>
            <person name="Bornberg-Bauer E."/>
            <person name="Korb J."/>
            <person name="Zhang G."/>
            <person name="Liebig J."/>
        </authorList>
    </citation>
    <scope>NUCLEOTIDE SEQUENCE [LARGE SCALE GENOMIC DNA]</scope>
    <source>
        <tissue evidence="2">Whole organism</tissue>
    </source>
</reference>
<sequence>MAGPQRKRKVKRRRFTHAEALRQQRKKPPDGVHSQISNWNSEPLVHQVVMKLQEICRAVIATNVNMIMSEAVQSKVEQVSKECTSPLVESSVVSKEKTDMTCSEISYASDQVNVANSDIFCSKICGSPASLDVLDSVHADGADSLVKLEICETESWKSQQNNLNCVSYPKNTHLHDVIKEECECDVNDSNICASNVINETFSLKTEPVDSLANVSHKIEQQDRKSVDLVENSEGPSSSVAGDDILLKEQESLSNQPFDNKTFSNNVNKIVLHDYSRSENQYCKENGCNFTGPMNVANRFENSPIVAANENTSFSGTAYSLDESRGNCLMEIQKHLGLHSRIRERRFISHSLTSASTEESLDSLLSNEMGERECSPDLKNYHLKDEILYNTRNCGMVGDADRLSHQEVSDSGSIRFSADSRYALSSISMGLSNDDSCRDDTSAHSWSSTSLSINSGGRIDSYLEPNTDIPHHYSFEASDSSSGFYTERLCEDVHMLQRTVPVTYPAMSISPPAMLPQEGIVPGTKTLKSCEEELLRRIEESLTERETLKYQKEELFNKIEKSLTETESLKYREEELLKKIERSLTEAKSMKFREEELLRRIEVSLAQRETVKPDNEDLFIRLKTSLKDATYNSIDLQSTDAIEFESEHEPDLDKSLPLKKRKKLLKTLTDDEDRTMQIRNLSLESFPSFPSWPMISIAQLEAIGKLQHNLNFPSFPSQPMISIAEFEAHTACSKSHHHTFESSKVVPWVSRCPHYCKSHHHTFESAKVVPWVSRCPHYYNESSFCDESPFSRDVSVGGMYEEFLEHR</sequence>
<dbReference type="Proteomes" id="UP000027135">
    <property type="component" value="Unassembled WGS sequence"/>
</dbReference>
<proteinExistence type="predicted"/>
<dbReference type="AlphaFoldDB" id="A0A067QLN6"/>
<organism evidence="2 3">
    <name type="scientific">Zootermopsis nevadensis</name>
    <name type="common">Dampwood termite</name>
    <dbReference type="NCBI Taxonomy" id="136037"/>
    <lineage>
        <taxon>Eukaryota</taxon>
        <taxon>Metazoa</taxon>
        <taxon>Ecdysozoa</taxon>
        <taxon>Arthropoda</taxon>
        <taxon>Hexapoda</taxon>
        <taxon>Insecta</taxon>
        <taxon>Pterygota</taxon>
        <taxon>Neoptera</taxon>
        <taxon>Polyneoptera</taxon>
        <taxon>Dictyoptera</taxon>
        <taxon>Blattodea</taxon>
        <taxon>Blattoidea</taxon>
        <taxon>Termitoidae</taxon>
        <taxon>Termopsidae</taxon>
        <taxon>Zootermopsis</taxon>
    </lineage>
</organism>
<feature type="region of interest" description="Disordered" evidence="1">
    <location>
        <begin position="1"/>
        <end position="37"/>
    </location>
</feature>
<evidence type="ECO:0000256" key="1">
    <source>
        <dbReference type="SAM" id="MobiDB-lite"/>
    </source>
</evidence>
<accession>A0A067QLN6</accession>
<evidence type="ECO:0000313" key="2">
    <source>
        <dbReference type="EMBL" id="KDR09019.1"/>
    </source>
</evidence>
<name>A0A067QLN6_ZOONE</name>
<feature type="compositionally biased region" description="Basic and acidic residues" evidence="1">
    <location>
        <begin position="16"/>
        <end position="30"/>
    </location>
</feature>
<dbReference type="EMBL" id="KK853282">
    <property type="protein sequence ID" value="KDR09019.1"/>
    <property type="molecule type" value="Genomic_DNA"/>
</dbReference>
<feature type="compositionally biased region" description="Basic residues" evidence="1">
    <location>
        <begin position="1"/>
        <end position="15"/>
    </location>
</feature>